<gene>
    <name evidence="3" type="primary">LOC110275659</name>
</gene>
<proteinExistence type="predicted"/>
<dbReference type="KEGG" id="adu:110275659"/>
<dbReference type="AlphaFoldDB" id="A0A6P5MXI4"/>
<feature type="domain" description="Reverse transcriptase Ty1/copia-type" evidence="1">
    <location>
        <begin position="72"/>
        <end position="117"/>
    </location>
</feature>
<sequence length="119" mass="13586">MTGPILTTLLNTNRHFMVTKSKAQTRTPNVLNSIVAAPDYTQQPPKLAKLAITLPHWHRAMRDEYQALMKANTWTVVPPPHNAEIIGSKWVFTIKKHLDGTIQKYKARFVAQSFYQEEG</sequence>
<organism evidence="2 3">
    <name type="scientific">Arachis duranensis</name>
    <name type="common">Wild peanut</name>
    <dbReference type="NCBI Taxonomy" id="130453"/>
    <lineage>
        <taxon>Eukaryota</taxon>
        <taxon>Viridiplantae</taxon>
        <taxon>Streptophyta</taxon>
        <taxon>Embryophyta</taxon>
        <taxon>Tracheophyta</taxon>
        <taxon>Spermatophyta</taxon>
        <taxon>Magnoliopsida</taxon>
        <taxon>eudicotyledons</taxon>
        <taxon>Gunneridae</taxon>
        <taxon>Pentapetalae</taxon>
        <taxon>rosids</taxon>
        <taxon>fabids</taxon>
        <taxon>Fabales</taxon>
        <taxon>Fabaceae</taxon>
        <taxon>Papilionoideae</taxon>
        <taxon>50 kb inversion clade</taxon>
        <taxon>dalbergioids sensu lato</taxon>
        <taxon>Dalbergieae</taxon>
        <taxon>Pterocarpus clade</taxon>
        <taxon>Arachis</taxon>
    </lineage>
</organism>
<dbReference type="InterPro" id="IPR013103">
    <property type="entry name" value="RVT_2"/>
</dbReference>
<evidence type="ECO:0000259" key="1">
    <source>
        <dbReference type="Pfam" id="PF07727"/>
    </source>
</evidence>
<reference evidence="3" key="2">
    <citation type="submission" date="2025-08" db="UniProtKB">
        <authorList>
            <consortium name="RefSeq"/>
        </authorList>
    </citation>
    <scope>IDENTIFICATION</scope>
    <source>
        <tissue evidence="3">Whole plant</tissue>
    </source>
</reference>
<name>A0A6P5MXI4_ARADU</name>
<protein>
    <submittedName>
        <fullName evidence="3">Uncharacterized mitochondrial protein AtMg00820-like</fullName>
    </submittedName>
</protein>
<keyword evidence="2" id="KW-1185">Reference proteome</keyword>
<evidence type="ECO:0000313" key="2">
    <source>
        <dbReference type="Proteomes" id="UP000515211"/>
    </source>
</evidence>
<reference evidence="2" key="1">
    <citation type="journal article" date="2016" name="Nat. Genet.">
        <title>The genome sequences of Arachis duranensis and Arachis ipaensis, the diploid ancestors of cultivated peanut.</title>
        <authorList>
            <person name="Bertioli D.J."/>
            <person name="Cannon S.B."/>
            <person name="Froenicke L."/>
            <person name="Huang G."/>
            <person name="Farmer A.D."/>
            <person name="Cannon E.K."/>
            <person name="Liu X."/>
            <person name="Gao D."/>
            <person name="Clevenger J."/>
            <person name="Dash S."/>
            <person name="Ren L."/>
            <person name="Moretzsohn M.C."/>
            <person name="Shirasawa K."/>
            <person name="Huang W."/>
            <person name="Vidigal B."/>
            <person name="Abernathy B."/>
            <person name="Chu Y."/>
            <person name="Niederhuth C.E."/>
            <person name="Umale P."/>
            <person name="Araujo A.C."/>
            <person name="Kozik A."/>
            <person name="Kim K.D."/>
            <person name="Burow M.D."/>
            <person name="Varshney R.K."/>
            <person name="Wang X."/>
            <person name="Zhang X."/>
            <person name="Barkley N."/>
            <person name="Guimaraes P.M."/>
            <person name="Isobe S."/>
            <person name="Guo B."/>
            <person name="Liao B."/>
            <person name="Stalker H.T."/>
            <person name="Schmitz R.J."/>
            <person name="Scheffler B.E."/>
            <person name="Leal-Bertioli S.C."/>
            <person name="Xun X."/>
            <person name="Jackson S.A."/>
            <person name="Michelmore R."/>
            <person name="Ozias-Akins P."/>
        </authorList>
    </citation>
    <scope>NUCLEOTIDE SEQUENCE [LARGE SCALE GENOMIC DNA]</scope>
    <source>
        <strain evidence="2">cv. V14167</strain>
    </source>
</reference>
<evidence type="ECO:0000313" key="3">
    <source>
        <dbReference type="RefSeq" id="XP_020987523.1"/>
    </source>
</evidence>
<dbReference type="Pfam" id="PF07727">
    <property type="entry name" value="RVT_2"/>
    <property type="match status" value="1"/>
</dbReference>
<dbReference type="GeneID" id="110275659"/>
<accession>A0A6P5MXI4</accession>
<dbReference type="RefSeq" id="XP_020987523.1">
    <property type="nucleotide sequence ID" value="XM_021131864.1"/>
</dbReference>
<dbReference type="Proteomes" id="UP000515211">
    <property type="component" value="Chromosome 9"/>
</dbReference>